<evidence type="ECO:0000259" key="6">
    <source>
        <dbReference type="Pfam" id="PF00324"/>
    </source>
</evidence>
<dbReference type="Pfam" id="PF00324">
    <property type="entry name" value="AA_permease"/>
    <property type="match status" value="1"/>
</dbReference>
<feature type="transmembrane region" description="Helical" evidence="5">
    <location>
        <begin position="230"/>
        <end position="249"/>
    </location>
</feature>
<dbReference type="EMBL" id="CP042906">
    <property type="protein sequence ID" value="QEX19669.1"/>
    <property type="molecule type" value="Genomic_DNA"/>
</dbReference>
<keyword evidence="4 5" id="KW-0472">Membrane</keyword>
<feature type="transmembrane region" description="Helical" evidence="5">
    <location>
        <begin position="33"/>
        <end position="55"/>
    </location>
</feature>
<dbReference type="InterPro" id="IPR050367">
    <property type="entry name" value="APC_superfamily"/>
</dbReference>
<sequence length="521" mass="55232">MTAQGAKPSGAIGAKGAYEITQRQDLHMLHNKAVGLPGVLFLTVTGAAPISAMLFNVPIGVGYGNGIGAPASFAVATVILLLFSVGFAAMARKVTATGGFYSFISHGLGRELGMALGFGSVVAYSVFEASLCGGFAFFANAKVMELTGANIGWHWFALFMVALIAVLTFFDVKLSTIILGAALIGEVAILIIFDAGIFTSPNAMVSGAAVNPANAFIGFAAHKNAAGTDLAAGAAAIGLFFAFWSWVGFEMAPNYGEESRDPKRIVPRSLYISVVGLGIFYTITSWAAVSAYPTLDDAITQAQTNSAMFYLQPAAQFIGGWAEQIMSWLILTGSFACGMAFHNTAARYLYSLGRERALPVALGKTHTHYRSPYVASFTQSVIAAVIVLLFAIFAGTNDATQQAYLMLYGLMALLGTALVMIAQALVCVAVIVYFRRNHTADAHWFSTLVAPLIAFLAQVYIVYLLFANIDFLGGGFAFANWILPIVIAVLVAGIAFALYLKTAKPAVYDQIGRLIYEGMAK</sequence>
<evidence type="ECO:0000313" key="8">
    <source>
        <dbReference type="Proteomes" id="UP000326202"/>
    </source>
</evidence>
<evidence type="ECO:0000313" key="7">
    <source>
        <dbReference type="EMBL" id="QEX19669.1"/>
    </source>
</evidence>
<feature type="transmembrane region" description="Helical" evidence="5">
    <location>
        <begin position="444"/>
        <end position="466"/>
    </location>
</feature>
<dbReference type="RefSeq" id="WP_151179715.1">
    <property type="nucleotide sequence ID" value="NZ_CP042906.1"/>
</dbReference>
<dbReference type="PANTHER" id="PTHR42770:SF16">
    <property type="entry name" value="AMINO ACID PERMEASE"/>
    <property type="match status" value="1"/>
</dbReference>
<dbReference type="PIRSF" id="PIRSF006060">
    <property type="entry name" value="AA_transporter"/>
    <property type="match status" value="1"/>
</dbReference>
<comment type="subcellular location">
    <subcellularLocation>
        <location evidence="1">Membrane</location>
        <topology evidence="1">Multi-pass membrane protein</topology>
    </subcellularLocation>
</comment>
<gene>
    <name evidence="7" type="ORF">FRZ44_49840</name>
</gene>
<evidence type="ECO:0000256" key="4">
    <source>
        <dbReference type="ARBA" id="ARBA00023136"/>
    </source>
</evidence>
<feature type="transmembrane region" description="Helical" evidence="5">
    <location>
        <begin position="112"/>
        <end position="139"/>
    </location>
</feature>
<evidence type="ECO:0000256" key="5">
    <source>
        <dbReference type="SAM" id="Phobius"/>
    </source>
</evidence>
<proteinExistence type="predicted"/>
<feature type="transmembrane region" description="Helical" evidence="5">
    <location>
        <begin position="151"/>
        <end position="170"/>
    </location>
</feature>
<dbReference type="GO" id="GO:0055085">
    <property type="term" value="P:transmembrane transport"/>
    <property type="evidence" value="ECO:0007669"/>
    <property type="project" value="InterPro"/>
</dbReference>
<dbReference type="OrthoDB" id="9804700at2"/>
<feature type="transmembrane region" description="Helical" evidence="5">
    <location>
        <begin position="177"/>
        <end position="198"/>
    </location>
</feature>
<name>A0A5J6MQQ3_9PROT</name>
<keyword evidence="8" id="KW-1185">Reference proteome</keyword>
<organism evidence="7 8">
    <name type="scientific">Hypericibacter terrae</name>
    <dbReference type="NCBI Taxonomy" id="2602015"/>
    <lineage>
        <taxon>Bacteria</taxon>
        <taxon>Pseudomonadati</taxon>
        <taxon>Pseudomonadota</taxon>
        <taxon>Alphaproteobacteria</taxon>
        <taxon>Rhodospirillales</taxon>
        <taxon>Dongiaceae</taxon>
        <taxon>Hypericibacter</taxon>
    </lineage>
</organism>
<evidence type="ECO:0000256" key="1">
    <source>
        <dbReference type="ARBA" id="ARBA00004141"/>
    </source>
</evidence>
<keyword evidence="3 5" id="KW-1133">Transmembrane helix</keyword>
<keyword evidence="2 5" id="KW-0812">Transmembrane</keyword>
<feature type="transmembrane region" description="Helical" evidence="5">
    <location>
        <begin position="371"/>
        <end position="393"/>
    </location>
</feature>
<feature type="transmembrane region" description="Helical" evidence="5">
    <location>
        <begin position="325"/>
        <end position="350"/>
    </location>
</feature>
<reference evidence="7 8" key="1">
    <citation type="submission" date="2019-08" db="EMBL/GenBank/DDBJ databases">
        <title>Hyperibacter terrae gen. nov., sp. nov. and Hyperibacter viscosus sp. nov., two new members in the family Rhodospirillaceae isolated from the rhizosphere of Hypericum perforatum.</title>
        <authorList>
            <person name="Noviana Z."/>
        </authorList>
    </citation>
    <scope>NUCLEOTIDE SEQUENCE [LARGE SCALE GENOMIC DNA]</scope>
    <source>
        <strain evidence="7 8">R5913</strain>
    </source>
</reference>
<accession>A0A5J6MQQ3</accession>
<dbReference type="InterPro" id="IPR004841">
    <property type="entry name" value="AA-permease/SLC12A_dom"/>
</dbReference>
<feature type="transmembrane region" description="Helical" evidence="5">
    <location>
        <begin position="478"/>
        <end position="500"/>
    </location>
</feature>
<evidence type="ECO:0000256" key="2">
    <source>
        <dbReference type="ARBA" id="ARBA00022692"/>
    </source>
</evidence>
<dbReference type="Gene3D" id="1.20.1740.10">
    <property type="entry name" value="Amino acid/polyamine transporter I"/>
    <property type="match status" value="1"/>
</dbReference>
<feature type="domain" description="Amino acid permease/ SLC12A" evidence="6">
    <location>
        <begin position="39"/>
        <end position="502"/>
    </location>
</feature>
<dbReference type="KEGG" id="htq:FRZ44_49840"/>
<protein>
    <submittedName>
        <fullName evidence="7">Putative amino acid permease family protein</fullName>
    </submittedName>
</protein>
<feature type="transmembrane region" description="Helical" evidence="5">
    <location>
        <begin position="67"/>
        <end position="91"/>
    </location>
</feature>
<feature type="transmembrane region" description="Helical" evidence="5">
    <location>
        <begin position="405"/>
        <end position="432"/>
    </location>
</feature>
<feature type="transmembrane region" description="Helical" evidence="5">
    <location>
        <begin position="270"/>
        <end position="289"/>
    </location>
</feature>
<dbReference type="PANTHER" id="PTHR42770">
    <property type="entry name" value="AMINO ACID TRANSPORTER-RELATED"/>
    <property type="match status" value="1"/>
</dbReference>
<evidence type="ECO:0000256" key="3">
    <source>
        <dbReference type="ARBA" id="ARBA00022989"/>
    </source>
</evidence>
<dbReference type="GO" id="GO:0016020">
    <property type="term" value="C:membrane"/>
    <property type="evidence" value="ECO:0007669"/>
    <property type="project" value="UniProtKB-SubCell"/>
</dbReference>
<dbReference type="Proteomes" id="UP000326202">
    <property type="component" value="Chromosome"/>
</dbReference>
<dbReference type="AlphaFoldDB" id="A0A5J6MQQ3"/>